<evidence type="ECO:0008006" key="3">
    <source>
        <dbReference type="Google" id="ProtNLM"/>
    </source>
</evidence>
<protein>
    <recommendedName>
        <fullName evidence="3">Alpha/beta hydrolase</fullName>
    </recommendedName>
</protein>
<organism evidence="1 2">
    <name type="scientific">Chelatococcus albus</name>
    <dbReference type="NCBI Taxonomy" id="3047466"/>
    <lineage>
        <taxon>Bacteria</taxon>
        <taxon>Pseudomonadati</taxon>
        <taxon>Pseudomonadota</taxon>
        <taxon>Alphaproteobacteria</taxon>
        <taxon>Hyphomicrobiales</taxon>
        <taxon>Chelatococcaceae</taxon>
        <taxon>Chelatococcus</taxon>
    </lineage>
</organism>
<accession>A0ABT7AFC5</accession>
<evidence type="ECO:0000313" key="1">
    <source>
        <dbReference type="EMBL" id="MDJ1158083.1"/>
    </source>
</evidence>
<dbReference type="Proteomes" id="UP001321492">
    <property type="component" value="Unassembled WGS sequence"/>
</dbReference>
<proteinExistence type="predicted"/>
<sequence>MVRQNLSCYEASGALTEATSFPGRSHFLIAAPGWEDIADAALEWVIAKGEPRAVASS</sequence>
<evidence type="ECO:0000313" key="2">
    <source>
        <dbReference type="Proteomes" id="UP001321492"/>
    </source>
</evidence>
<gene>
    <name evidence="1" type="ORF">QNA08_07530</name>
</gene>
<comment type="caution">
    <text evidence="1">The sequence shown here is derived from an EMBL/GenBank/DDBJ whole genome shotgun (WGS) entry which is preliminary data.</text>
</comment>
<keyword evidence="2" id="KW-1185">Reference proteome</keyword>
<dbReference type="EMBL" id="JASJEV010000003">
    <property type="protein sequence ID" value="MDJ1158083.1"/>
    <property type="molecule type" value="Genomic_DNA"/>
</dbReference>
<name>A0ABT7AFC5_9HYPH</name>
<reference evidence="1 2" key="1">
    <citation type="submission" date="2023-05" db="EMBL/GenBank/DDBJ databases">
        <title>Chelatococcus sp. nov., a moderately thermophilic bacterium isolated from hot spring microbial mat.</title>
        <authorList>
            <person name="Hu C.-J."/>
            <person name="Li W.-J."/>
        </authorList>
    </citation>
    <scope>NUCLEOTIDE SEQUENCE [LARGE SCALE GENOMIC DNA]</scope>
    <source>
        <strain evidence="1 2">SYSU G07232</strain>
    </source>
</reference>
<dbReference type="RefSeq" id="WP_283740064.1">
    <property type="nucleotide sequence ID" value="NZ_JASJEV010000003.1"/>
</dbReference>